<keyword evidence="4" id="KW-1003">Cell membrane</keyword>
<reference evidence="10" key="1">
    <citation type="journal article" date="2019" name="Int. J. Syst. Evol. Microbiol.">
        <title>The Global Catalogue of Microorganisms (GCM) 10K type strain sequencing project: providing services to taxonomists for standard genome sequencing and annotation.</title>
        <authorList>
            <consortium name="The Broad Institute Genomics Platform"/>
            <consortium name="The Broad Institute Genome Sequencing Center for Infectious Disease"/>
            <person name="Wu L."/>
            <person name="Ma J."/>
        </authorList>
    </citation>
    <scope>NUCLEOTIDE SEQUENCE [LARGE SCALE GENOMIC DNA]</scope>
    <source>
        <strain evidence="10">CCUG 62974</strain>
    </source>
</reference>
<dbReference type="PANTHER" id="PTHR30472:SF1">
    <property type="entry name" value="FE(3+) DICITRATE TRANSPORT SYSTEM PERMEASE PROTEIN FECC-RELATED"/>
    <property type="match status" value="1"/>
</dbReference>
<dbReference type="EMBL" id="JBHTHX010000453">
    <property type="protein sequence ID" value="MFD0885860.1"/>
    <property type="molecule type" value="Genomic_DNA"/>
</dbReference>
<evidence type="ECO:0000256" key="1">
    <source>
        <dbReference type="ARBA" id="ARBA00004651"/>
    </source>
</evidence>
<evidence type="ECO:0000256" key="8">
    <source>
        <dbReference type="SAM" id="Phobius"/>
    </source>
</evidence>
<evidence type="ECO:0000256" key="5">
    <source>
        <dbReference type="ARBA" id="ARBA00022692"/>
    </source>
</evidence>
<dbReference type="InterPro" id="IPR000522">
    <property type="entry name" value="ABC_transptr_permease_BtuC"/>
</dbReference>
<evidence type="ECO:0000256" key="7">
    <source>
        <dbReference type="ARBA" id="ARBA00023136"/>
    </source>
</evidence>
<feature type="transmembrane region" description="Helical" evidence="8">
    <location>
        <begin position="26"/>
        <end position="47"/>
    </location>
</feature>
<keyword evidence="3" id="KW-0813">Transport</keyword>
<evidence type="ECO:0000256" key="3">
    <source>
        <dbReference type="ARBA" id="ARBA00022448"/>
    </source>
</evidence>
<keyword evidence="5 8" id="KW-0812">Transmembrane</keyword>
<dbReference type="SUPFAM" id="SSF81345">
    <property type="entry name" value="ABC transporter involved in vitamin B12 uptake, BtuC"/>
    <property type="match status" value="1"/>
</dbReference>
<evidence type="ECO:0000256" key="6">
    <source>
        <dbReference type="ARBA" id="ARBA00022989"/>
    </source>
</evidence>
<dbReference type="Pfam" id="PF01032">
    <property type="entry name" value="FecCD"/>
    <property type="match status" value="1"/>
</dbReference>
<dbReference type="PANTHER" id="PTHR30472">
    <property type="entry name" value="FERRIC ENTEROBACTIN TRANSPORT SYSTEM PERMEASE PROTEIN"/>
    <property type="match status" value="1"/>
</dbReference>
<accession>A0ABW3DSU1</accession>
<feature type="non-terminal residue" evidence="9">
    <location>
        <position position="98"/>
    </location>
</feature>
<evidence type="ECO:0000313" key="10">
    <source>
        <dbReference type="Proteomes" id="UP001597024"/>
    </source>
</evidence>
<comment type="caution">
    <text evidence="9">The sequence shown here is derived from an EMBL/GenBank/DDBJ whole genome shotgun (WGS) entry which is preliminary data.</text>
</comment>
<keyword evidence="6 8" id="KW-1133">Transmembrane helix</keyword>
<protein>
    <submittedName>
        <fullName evidence="9">Iron chelate uptake ABC transporter family permease subunit</fullName>
    </submittedName>
</protein>
<comment type="similarity">
    <text evidence="2">Belongs to the binding-protein-dependent transport system permease family. FecCD subfamily.</text>
</comment>
<dbReference type="Gene3D" id="1.10.3470.10">
    <property type="entry name" value="ABC transporter involved in vitamin B12 uptake, BtuC"/>
    <property type="match status" value="1"/>
</dbReference>
<dbReference type="InterPro" id="IPR037294">
    <property type="entry name" value="ABC_BtuC-like"/>
</dbReference>
<evidence type="ECO:0000313" key="9">
    <source>
        <dbReference type="EMBL" id="MFD0885860.1"/>
    </source>
</evidence>
<dbReference type="Proteomes" id="UP001597024">
    <property type="component" value="Unassembled WGS sequence"/>
</dbReference>
<gene>
    <name evidence="9" type="ORF">ACFQ08_15025</name>
</gene>
<sequence>MSTAAVTARSPSAGSVLAVLRTRRSLVMAGLFALLLVSVLLSLAVGAKPVPPGDVWHALTSPASTENDIVVRSLRVPRTAVGAMAGIALGVAGALMQG</sequence>
<evidence type="ECO:0000256" key="2">
    <source>
        <dbReference type="ARBA" id="ARBA00007935"/>
    </source>
</evidence>
<comment type="subcellular location">
    <subcellularLocation>
        <location evidence="1">Cell membrane</location>
        <topology evidence="1">Multi-pass membrane protein</topology>
    </subcellularLocation>
</comment>
<keyword evidence="10" id="KW-1185">Reference proteome</keyword>
<keyword evidence="7 8" id="KW-0472">Membrane</keyword>
<evidence type="ECO:0000256" key="4">
    <source>
        <dbReference type="ARBA" id="ARBA00022475"/>
    </source>
</evidence>
<feature type="transmembrane region" description="Helical" evidence="8">
    <location>
        <begin position="79"/>
        <end position="96"/>
    </location>
</feature>
<name>A0ABW3DSU1_9ACTN</name>
<organism evidence="9 10">
    <name type="scientific">Streptosporangium algeriense</name>
    <dbReference type="NCBI Taxonomy" id="1682748"/>
    <lineage>
        <taxon>Bacteria</taxon>
        <taxon>Bacillati</taxon>
        <taxon>Actinomycetota</taxon>
        <taxon>Actinomycetes</taxon>
        <taxon>Streptosporangiales</taxon>
        <taxon>Streptosporangiaceae</taxon>
        <taxon>Streptosporangium</taxon>
    </lineage>
</organism>
<proteinExistence type="inferred from homology"/>